<sequence length="98" mass="10406">MPGLTEPHAGRTDPADRPDARIRVAVVDDHPIARQGLARILEGAGNIDLVASCADPNELGPEPPIDVLLLDLYLNAHMMALDVITKISARVPVLVISA</sequence>
<organism evidence="3 4">
    <name type="scientific">Kibdelosporangium persicum</name>
    <dbReference type="NCBI Taxonomy" id="2698649"/>
    <lineage>
        <taxon>Bacteria</taxon>
        <taxon>Bacillati</taxon>
        <taxon>Actinomycetota</taxon>
        <taxon>Actinomycetes</taxon>
        <taxon>Pseudonocardiales</taxon>
        <taxon>Pseudonocardiaceae</taxon>
        <taxon>Kibdelosporangium</taxon>
    </lineage>
</organism>
<protein>
    <recommendedName>
        <fullName evidence="2">Response regulatory domain-containing protein</fullName>
    </recommendedName>
</protein>
<accession>A0ABX2FBG9</accession>
<dbReference type="Proteomes" id="UP000763557">
    <property type="component" value="Unassembled WGS sequence"/>
</dbReference>
<evidence type="ECO:0000259" key="2">
    <source>
        <dbReference type="PROSITE" id="PS50110"/>
    </source>
</evidence>
<dbReference type="EMBL" id="JAAATY010000022">
    <property type="protein sequence ID" value="NRN68723.1"/>
    <property type="molecule type" value="Genomic_DNA"/>
</dbReference>
<keyword evidence="1" id="KW-0597">Phosphoprotein</keyword>
<evidence type="ECO:0000313" key="4">
    <source>
        <dbReference type="Proteomes" id="UP000763557"/>
    </source>
</evidence>
<keyword evidence="4" id="KW-1185">Reference proteome</keyword>
<evidence type="ECO:0000313" key="3">
    <source>
        <dbReference type="EMBL" id="NRN68723.1"/>
    </source>
</evidence>
<evidence type="ECO:0000256" key="1">
    <source>
        <dbReference type="PROSITE-ProRule" id="PRU00169"/>
    </source>
</evidence>
<dbReference type="InterPro" id="IPR011006">
    <property type="entry name" value="CheY-like_superfamily"/>
</dbReference>
<dbReference type="InterPro" id="IPR001789">
    <property type="entry name" value="Sig_transdc_resp-reg_receiver"/>
</dbReference>
<reference evidence="3 4" key="1">
    <citation type="submission" date="2020-01" db="EMBL/GenBank/DDBJ databases">
        <title>Kibdelosporangium persica a novel Actinomycetes from a hot desert in Iran.</title>
        <authorList>
            <person name="Safaei N."/>
            <person name="Zaburannyi N."/>
            <person name="Mueller R."/>
            <person name="Wink J."/>
        </authorList>
    </citation>
    <scope>NUCLEOTIDE SEQUENCE [LARGE SCALE GENOMIC DNA]</scope>
    <source>
        <strain evidence="3 4">4NS15</strain>
    </source>
</reference>
<feature type="modified residue" description="4-aspartylphosphate" evidence="1">
    <location>
        <position position="71"/>
    </location>
</feature>
<proteinExistence type="predicted"/>
<dbReference type="PROSITE" id="PS50110">
    <property type="entry name" value="RESPONSE_REGULATORY"/>
    <property type="match status" value="1"/>
</dbReference>
<dbReference type="Gene3D" id="3.40.50.2300">
    <property type="match status" value="1"/>
</dbReference>
<comment type="caution">
    <text evidence="3">The sequence shown here is derived from an EMBL/GenBank/DDBJ whole genome shotgun (WGS) entry which is preliminary data.</text>
</comment>
<dbReference type="SUPFAM" id="SSF52172">
    <property type="entry name" value="CheY-like"/>
    <property type="match status" value="1"/>
</dbReference>
<feature type="domain" description="Response regulatory" evidence="2">
    <location>
        <begin position="23"/>
        <end position="98"/>
    </location>
</feature>
<name>A0ABX2FBG9_9PSEU</name>
<dbReference type="RefSeq" id="WP_173138187.1">
    <property type="nucleotide sequence ID" value="NZ_CBCSGW010000068.1"/>
</dbReference>
<gene>
    <name evidence="3" type="ORF">GC106_59700</name>
</gene>